<evidence type="ECO:0000256" key="6">
    <source>
        <dbReference type="ARBA" id="ARBA00022827"/>
    </source>
</evidence>
<proteinExistence type="inferred from homology"/>
<keyword evidence="14" id="KW-0378">Hydrolase</keyword>
<dbReference type="CDD" id="cd02003">
    <property type="entry name" value="TPP_IolD"/>
    <property type="match status" value="1"/>
</dbReference>
<evidence type="ECO:0000256" key="1">
    <source>
        <dbReference type="ARBA" id="ARBA00004974"/>
    </source>
</evidence>
<dbReference type="Pfam" id="PF02776">
    <property type="entry name" value="TPP_enzyme_N"/>
    <property type="match status" value="1"/>
</dbReference>
<evidence type="ECO:0000256" key="9">
    <source>
        <dbReference type="ARBA" id="ARBA00048670"/>
    </source>
</evidence>
<evidence type="ECO:0000313" key="15">
    <source>
        <dbReference type="Proteomes" id="UP001154266"/>
    </source>
</evidence>
<dbReference type="EMBL" id="JAKZMO010000005">
    <property type="protein sequence ID" value="MDG5482775.1"/>
    <property type="molecule type" value="Genomic_DNA"/>
</dbReference>
<dbReference type="PANTHER" id="PTHR18968">
    <property type="entry name" value="THIAMINE PYROPHOSPHATE ENZYMES"/>
    <property type="match status" value="1"/>
</dbReference>
<dbReference type="Proteomes" id="UP001154266">
    <property type="component" value="Unassembled WGS sequence"/>
</dbReference>
<dbReference type="InterPro" id="IPR045229">
    <property type="entry name" value="TPP_enz"/>
</dbReference>
<keyword evidence="6" id="KW-0274">FAD</keyword>
<sequence length="649" mass="68894">MVSTAPKRAEKAADTEGTVRLTVAQATIRFLAAQYVERDGERTKFFAGSFGIFGHGNVAGLGQALLQDEMEAAEAGRDPGVKYVLGRNEQAMVHSAVAYARQKDRLQTWAVTASVGPGSTNMLTGAALATINRLPVLLLPADTFATRVSAPVLQELELPSSGDVTVNDAFKPLSRYFDRVWRPEQLPAALLGAMRVLTDPVETGAATVSIPQDVQAEAHDWPESLFAERTWHVPRPLPEKSVIARAAEVIRTARKPLIVAGGGVVYSGATEVLAALCEQTGIPVGMSQAGKGALSYDHPQCVGAIGSTGTTAANALATEADVVIGIGTRYSDFTSASRTAFNNPDVRFVNINVASLDAVKQGGISVVADAREAIEALGPALGDYRVSDDYRTRAAALAKEWDDTVTAAYAVEDGATLNQSQVIGLANTLSDPRDVVVCAAGSMPGDLHKLWRTRDPKGYHVEYGYSCMGYEVAGGLGVRMADETRDVFVMVGDGSYLMMATELVTAVQEGVKVIVVLVQNHGFASIGSLSEALGSQRFGTAYRYRTGDGRLDGDKLPVDLAANAASLGADVIKVGTAAEFADAVKVAKASERTTVIHVETDPLIGAPDSESWWDVPVSEVSTLESTRSAYQTYADWKKIQRPLIRPSDS</sequence>
<keyword evidence="8" id="KW-0028">Amino-acid biosynthesis</keyword>
<dbReference type="NCBIfam" id="TIGR04377">
    <property type="entry name" value="myo_inos_iolD"/>
    <property type="match status" value="1"/>
</dbReference>
<dbReference type="Gene3D" id="3.40.50.970">
    <property type="match status" value="2"/>
</dbReference>
<feature type="domain" description="Thiamine pyrophosphate enzyme N-terminal TPP-binding" evidence="13">
    <location>
        <begin position="73"/>
        <end position="155"/>
    </location>
</feature>
<comment type="pathway">
    <text evidence="2">Amino-acid biosynthesis; L-valine biosynthesis; L-valine from pyruvate: step 1/4.</text>
</comment>
<dbReference type="Pfam" id="PF02775">
    <property type="entry name" value="TPP_enzyme_C"/>
    <property type="match status" value="1"/>
</dbReference>
<dbReference type="Gene3D" id="3.40.50.1220">
    <property type="entry name" value="TPP-binding domain"/>
    <property type="match status" value="1"/>
</dbReference>
<evidence type="ECO:0000259" key="13">
    <source>
        <dbReference type="Pfam" id="PF02776"/>
    </source>
</evidence>
<dbReference type="InterPro" id="IPR012001">
    <property type="entry name" value="Thiamin_PyroP_enz_TPP-bd_dom"/>
</dbReference>
<evidence type="ECO:0000313" key="14">
    <source>
        <dbReference type="EMBL" id="MDG5482775.1"/>
    </source>
</evidence>
<evidence type="ECO:0000256" key="5">
    <source>
        <dbReference type="ARBA" id="ARBA00022630"/>
    </source>
</evidence>
<comment type="pathway">
    <text evidence="1">Amino-acid biosynthesis; L-isoleucine biosynthesis; L-isoleucine from 2-oxobutanoate: step 1/4.</text>
</comment>
<evidence type="ECO:0000256" key="4">
    <source>
        <dbReference type="ARBA" id="ARBA00013145"/>
    </source>
</evidence>
<feature type="domain" description="Thiamine pyrophosphate enzyme TPP-binding" evidence="12">
    <location>
        <begin position="440"/>
        <end position="598"/>
    </location>
</feature>
<dbReference type="PANTHER" id="PTHR18968:SF9">
    <property type="entry name" value="3D-(3,5_4)-TRIHYDROXYCYCLOHEXANE-1,2-DIONE HYDROLASE"/>
    <property type="match status" value="1"/>
</dbReference>
<dbReference type="InterPro" id="IPR030817">
    <property type="entry name" value="Myo_inos_IolD"/>
</dbReference>
<dbReference type="EC" id="2.2.1.6" evidence="4"/>
<evidence type="ECO:0000259" key="12">
    <source>
        <dbReference type="Pfam" id="PF02775"/>
    </source>
</evidence>
<reference evidence="14" key="1">
    <citation type="journal article" date="2023" name="Environ. Microbiol.">
        <title>The 2-methylpropene degradation pathway in Mycobacteriaceae family strains.</title>
        <authorList>
            <person name="Helbich S."/>
            <person name="Barrantes I."/>
            <person name="Dos Anjos Borges L.G."/>
            <person name="Pieper D.H."/>
            <person name="Vainshtein Y."/>
            <person name="Sohn K."/>
            <person name="Engesser K.H."/>
        </authorList>
    </citation>
    <scope>NUCLEOTIDE SEQUENCE</scope>
    <source>
        <strain evidence="14">IBE100</strain>
    </source>
</reference>
<protein>
    <recommendedName>
        <fullName evidence="4">acetolactate synthase</fullName>
        <ecNumber evidence="4">2.2.1.6</ecNumber>
    </recommendedName>
</protein>
<dbReference type="InterPro" id="IPR029061">
    <property type="entry name" value="THDP-binding"/>
</dbReference>
<dbReference type="RefSeq" id="WP_278220565.1">
    <property type="nucleotide sequence ID" value="NZ_JAKZMO010000005.1"/>
</dbReference>
<dbReference type="InterPro" id="IPR029035">
    <property type="entry name" value="DHS-like_NAD/FAD-binding_dom"/>
</dbReference>
<dbReference type="GO" id="GO:0102481">
    <property type="term" value="F:3D-(3,5/4)-trihydroxycyclohexane-1,2-dione hydrolase activity"/>
    <property type="evidence" value="ECO:0007669"/>
    <property type="project" value="UniProtKB-EC"/>
</dbReference>
<dbReference type="SUPFAM" id="SSF52467">
    <property type="entry name" value="DHS-like NAD/FAD-binding domain"/>
    <property type="match status" value="1"/>
</dbReference>
<keyword evidence="8" id="KW-0100">Branched-chain amino acid biosynthesis</keyword>
<dbReference type="CDD" id="cd07035">
    <property type="entry name" value="TPP_PYR_POX_like"/>
    <property type="match status" value="1"/>
</dbReference>
<keyword evidence="15" id="KW-1185">Reference proteome</keyword>
<dbReference type="InterPro" id="IPR011766">
    <property type="entry name" value="TPP_enzyme_TPP-bd"/>
</dbReference>
<dbReference type="Pfam" id="PF00205">
    <property type="entry name" value="TPP_enzyme_M"/>
    <property type="match status" value="1"/>
</dbReference>
<comment type="caution">
    <text evidence="14">The sequence shown here is derived from an EMBL/GenBank/DDBJ whole genome shotgun (WGS) entry which is preliminary data.</text>
</comment>
<accession>A0ABT6GNU6</accession>
<keyword evidence="7 10" id="KW-0786">Thiamine pyrophosphate</keyword>
<feature type="domain" description="Thiamine pyrophosphate enzyme central" evidence="11">
    <location>
        <begin position="243"/>
        <end position="377"/>
    </location>
</feature>
<evidence type="ECO:0000256" key="7">
    <source>
        <dbReference type="ARBA" id="ARBA00023052"/>
    </source>
</evidence>
<evidence type="ECO:0000256" key="2">
    <source>
        <dbReference type="ARBA" id="ARBA00005025"/>
    </source>
</evidence>
<comment type="similarity">
    <text evidence="3 10">Belongs to the TPP enzyme family.</text>
</comment>
<evidence type="ECO:0000256" key="8">
    <source>
        <dbReference type="ARBA" id="ARBA00023304"/>
    </source>
</evidence>
<evidence type="ECO:0000256" key="3">
    <source>
        <dbReference type="ARBA" id="ARBA00007812"/>
    </source>
</evidence>
<dbReference type="InterPro" id="IPR012000">
    <property type="entry name" value="Thiamin_PyroP_enz_cen_dom"/>
</dbReference>
<comment type="catalytic activity">
    <reaction evidence="9">
        <text>2 pyruvate + H(+) = (2S)-2-acetolactate + CO2</text>
        <dbReference type="Rhea" id="RHEA:25249"/>
        <dbReference type="ChEBI" id="CHEBI:15361"/>
        <dbReference type="ChEBI" id="CHEBI:15378"/>
        <dbReference type="ChEBI" id="CHEBI:16526"/>
        <dbReference type="ChEBI" id="CHEBI:58476"/>
        <dbReference type="EC" id="2.2.1.6"/>
    </reaction>
</comment>
<dbReference type="SUPFAM" id="SSF52518">
    <property type="entry name" value="Thiamin diphosphate-binding fold (THDP-binding)"/>
    <property type="match status" value="2"/>
</dbReference>
<evidence type="ECO:0000259" key="11">
    <source>
        <dbReference type="Pfam" id="PF00205"/>
    </source>
</evidence>
<keyword evidence="5" id="KW-0285">Flavoprotein</keyword>
<gene>
    <name evidence="14" type="primary">iolD</name>
    <name evidence="14" type="ORF">MNO81_08190</name>
</gene>
<evidence type="ECO:0000256" key="10">
    <source>
        <dbReference type="RuleBase" id="RU362132"/>
    </source>
</evidence>
<organism evidence="14 15">
    <name type="scientific">Mycolicibacterium gadium</name>
    <name type="common">Mycobacterium gadium</name>
    <dbReference type="NCBI Taxonomy" id="1794"/>
    <lineage>
        <taxon>Bacteria</taxon>
        <taxon>Bacillati</taxon>
        <taxon>Actinomycetota</taxon>
        <taxon>Actinomycetes</taxon>
        <taxon>Mycobacteriales</taxon>
        <taxon>Mycobacteriaceae</taxon>
        <taxon>Mycolicibacterium</taxon>
    </lineage>
</organism>
<name>A0ABT6GNU6_MYCGU</name>